<organism evidence="1 2">
    <name type="scientific">Sinorhizobium garamanticum</name>
    <dbReference type="NCBI Taxonomy" id="680247"/>
    <lineage>
        <taxon>Bacteria</taxon>
        <taxon>Pseudomonadati</taxon>
        <taxon>Pseudomonadota</taxon>
        <taxon>Alphaproteobacteria</taxon>
        <taxon>Hyphomicrobiales</taxon>
        <taxon>Rhizobiaceae</taxon>
        <taxon>Sinorhizobium/Ensifer group</taxon>
        <taxon>Sinorhizobium</taxon>
    </lineage>
</organism>
<evidence type="ECO:0000313" key="1">
    <source>
        <dbReference type="EMBL" id="WEX86905.1"/>
    </source>
</evidence>
<sequence>MPKAYQFRPPEQMFASEMKKPNLFQIFRANAGASAISSFGFGPQAFRSTAASPKFATVCALTPRFLPTTLKASGEKP</sequence>
<dbReference type="RefSeq" id="WP_280658973.1">
    <property type="nucleotide sequence ID" value="NZ_CP120373.1"/>
</dbReference>
<evidence type="ECO:0000313" key="2">
    <source>
        <dbReference type="Proteomes" id="UP001229355"/>
    </source>
</evidence>
<accession>A0ABY8DBJ5</accession>
<protein>
    <submittedName>
        <fullName evidence="1">Uncharacterized protein</fullName>
    </submittedName>
</protein>
<keyword evidence="2" id="KW-1185">Reference proteome</keyword>
<proteinExistence type="predicted"/>
<gene>
    <name evidence="1" type="ORF">PZN02_003242</name>
</gene>
<name>A0ABY8DBJ5_9HYPH</name>
<reference evidence="1 2" key="1">
    <citation type="submission" date="2023-03" db="EMBL/GenBank/DDBJ databases">
        <authorList>
            <person name="Kaur S."/>
            <person name="Espinosa-Saiz D."/>
            <person name="Velazquez E."/>
            <person name="Menendez E."/>
            <person name="diCenzo G.C."/>
        </authorList>
    </citation>
    <scope>NUCLEOTIDE SEQUENCE [LARGE SCALE GENOMIC DNA]</scope>
    <source>
        <strain evidence="1 2">LMG 24692</strain>
    </source>
</reference>
<dbReference type="Proteomes" id="UP001229355">
    <property type="component" value="Chromosome 1"/>
</dbReference>
<dbReference type="EMBL" id="CP120373">
    <property type="protein sequence ID" value="WEX86905.1"/>
    <property type="molecule type" value="Genomic_DNA"/>
</dbReference>